<dbReference type="PROSITE" id="PS50975">
    <property type="entry name" value="ATP_GRASP"/>
    <property type="match status" value="1"/>
</dbReference>
<dbReference type="InterPro" id="IPR013651">
    <property type="entry name" value="ATP-grasp_RimK-type"/>
</dbReference>
<dbReference type="GO" id="GO:0005737">
    <property type="term" value="C:cytoplasm"/>
    <property type="evidence" value="ECO:0007669"/>
    <property type="project" value="TreeGrafter"/>
</dbReference>
<dbReference type="Pfam" id="PF08443">
    <property type="entry name" value="RimK"/>
    <property type="match status" value="1"/>
</dbReference>
<gene>
    <name evidence="4" type="ORF">CWE09_12645</name>
</gene>
<dbReference type="PANTHER" id="PTHR21621:SF0">
    <property type="entry name" value="BETA-CITRYLGLUTAMATE SYNTHASE B-RELATED"/>
    <property type="match status" value="1"/>
</dbReference>
<dbReference type="GO" id="GO:0009432">
    <property type="term" value="P:SOS response"/>
    <property type="evidence" value="ECO:0007669"/>
    <property type="project" value="TreeGrafter"/>
</dbReference>
<keyword evidence="1" id="KW-0464">Manganese</keyword>
<dbReference type="RefSeq" id="WP_126804410.1">
    <property type="nucleotide sequence ID" value="NZ_PIPL01000003.1"/>
</dbReference>
<sequence>MKDIYILHENEEWLVPLRAEFDKRNVTFKEWFLNEGSVAYDKEPAPGVYYNRMSASSHTRGHRFAPELTRMALTWLEREQSDAVRVLNGTPALYLEVCKLSQYAALEKAGLKTPQTRAVVGREQILPAAQDFNHWPLILKPNRGGKGLGVVKMDSAAQLQSYINGSDYAEPLDGIWLLQEYIEPANPHITRCEFVGQQFVYAVQVDTTGGFELCPADVCAVGEDFCPTGTATPAKFQITDVYNDHPVLKQLQTFMRQAQVDVAGIEMIEDKQGRLFVYDVNTNTNYNAEAEQVAGGEVTGMGALADYLISQARD</sequence>
<dbReference type="GO" id="GO:0018169">
    <property type="term" value="F:ribosomal S6-glutamic acid ligase activity"/>
    <property type="evidence" value="ECO:0007669"/>
    <property type="project" value="TreeGrafter"/>
</dbReference>
<dbReference type="Gene3D" id="3.30.470.20">
    <property type="entry name" value="ATP-grasp fold, B domain"/>
    <property type="match status" value="1"/>
</dbReference>
<keyword evidence="2" id="KW-0067">ATP-binding</keyword>
<dbReference type="SUPFAM" id="SSF56059">
    <property type="entry name" value="Glutathione synthetase ATP-binding domain-like"/>
    <property type="match status" value="1"/>
</dbReference>
<organism evidence="4 5">
    <name type="scientific">Aliidiomarina minuta</name>
    <dbReference type="NCBI Taxonomy" id="880057"/>
    <lineage>
        <taxon>Bacteria</taxon>
        <taxon>Pseudomonadati</taxon>
        <taxon>Pseudomonadota</taxon>
        <taxon>Gammaproteobacteria</taxon>
        <taxon>Alteromonadales</taxon>
        <taxon>Idiomarinaceae</taxon>
        <taxon>Aliidiomarina</taxon>
    </lineage>
</organism>
<reference evidence="4 5" key="1">
    <citation type="journal article" date="2011" name="Front. Microbiol.">
        <title>Genomic signatures of strain selection and enhancement in Bacillus atrophaeus var. globigii, a historical biowarfare simulant.</title>
        <authorList>
            <person name="Gibbons H.S."/>
            <person name="Broomall S.M."/>
            <person name="McNew L.A."/>
            <person name="Daligault H."/>
            <person name="Chapman C."/>
            <person name="Bruce D."/>
            <person name="Karavis M."/>
            <person name="Krepps M."/>
            <person name="McGregor P.A."/>
            <person name="Hong C."/>
            <person name="Park K.H."/>
            <person name="Akmal A."/>
            <person name="Feldman A."/>
            <person name="Lin J.S."/>
            <person name="Chang W.E."/>
            <person name="Higgs B.W."/>
            <person name="Demirev P."/>
            <person name="Lindquist J."/>
            <person name="Liem A."/>
            <person name="Fochler E."/>
            <person name="Read T.D."/>
            <person name="Tapia R."/>
            <person name="Johnson S."/>
            <person name="Bishop-Lilly K.A."/>
            <person name="Detter C."/>
            <person name="Han C."/>
            <person name="Sozhamannan S."/>
            <person name="Rosenzweig C.N."/>
            <person name="Skowronski E.W."/>
        </authorList>
    </citation>
    <scope>NUCLEOTIDE SEQUENCE [LARGE SCALE GENOMIC DNA]</scope>
    <source>
        <strain evidence="4 5">MLST1</strain>
    </source>
</reference>
<evidence type="ECO:0000313" key="4">
    <source>
        <dbReference type="EMBL" id="RUO24120.1"/>
    </source>
</evidence>
<dbReference type="GO" id="GO:0046872">
    <property type="term" value="F:metal ion binding"/>
    <property type="evidence" value="ECO:0007669"/>
    <property type="project" value="InterPro"/>
</dbReference>
<evidence type="ECO:0000259" key="3">
    <source>
        <dbReference type="PROSITE" id="PS50975"/>
    </source>
</evidence>
<evidence type="ECO:0000313" key="5">
    <source>
        <dbReference type="Proteomes" id="UP000288293"/>
    </source>
</evidence>
<keyword evidence="4" id="KW-0436">Ligase</keyword>
<dbReference type="PANTHER" id="PTHR21621">
    <property type="entry name" value="RIBOSOMAL PROTEIN S6 MODIFICATION PROTEIN"/>
    <property type="match status" value="1"/>
</dbReference>
<proteinExistence type="predicted"/>
<dbReference type="AlphaFoldDB" id="A0A432W435"/>
<dbReference type="EMBL" id="PIPL01000003">
    <property type="protein sequence ID" value="RUO24120.1"/>
    <property type="molecule type" value="Genomic_DNA"/>
</dbReference>
<dbReference type="GO" id="GO:0005524">
    <property type="term" value="F:ATP binding"/>
    <property type="evidence" value="ECO:0007669"/>
    <property type="project" value="UniProtKB-UniRule"/>
</dbReference>
<dbReference type="OrthoDB" id="4789744at2"/>
<keyword evidence="2" id="KW-0547">Nucleotide-binding</keyword>
<dbReference type="InterPro" id="IPR011761">
    <property type="entry name" value="ATP-grasp"/>
</dbReference>
<protein>
    <submittedName>
        <fullName evidence="4">Alpha-L-glutamate ligase</fullName>
    </submittedName>
</protein>
<feature type="domain" description="ATP-grasp" evidence="3">
    <location>
        <begin position="103"/>
        <end position="309"/>
    </location>
</feature>
<evidence type="ECO:0000256" key="1">
    <source>
        <dbReference type="ARBA" id="ARBA00023211"/>
    </source>
</evidence>
<dbReference type="Proteomes" id="UP000288293">
    <property type="component" value="Unassembled WGS sequence"/>
</dbReference>
<comment type="caution">
    <text evidence="4">The sequence shown here is derived from an EMBL/GenBank/DDBJ whole genome shotgun (WGS) entry which is preliminary data.</text>
</comment>
<accession>A0A432W435</accession>
<evidence type="ECO:0000256" key="2">
    <source>
        <dbReference type="PROSITE-ProRule" id="PRU00409"/>
    </source>
</evidence>
<name>A0A432W435_9GAMM</name>
<keyword evidence="5" id="KW-1185">Reference proteome</keyword>